<feature type="compositionally biased region" description="Acidic residues" evidence="1">
    <location>
        <begin position="1619"/>
        <end position="1628"/>
    </location>
</feature>
<evidence type="ECO:0000313" key="3">
    <source>
        <dbReference type="Proteomes" id="UP000240325"/>
    </source>
</evidence>
<gene>
    <name evidence="2" type="ORF">BMW23_0402</name>
</gene>
<evidence type="ECO:0000256" key="1">
    <source>
        <dbReference type="SAM" id="MobiDB-lite"/>
    </source>
</evidence>
<feature type="region of interest" description="Disordered" evidence="1">
    <location>
        <begin position="1619"/>
        <end position="1638"/>
    </location>
</feature>
<keyword evidence="3" id="KW-1185">Reference proteome</keyword>
<feature type="region of interest" description="Disordered" evidence="1">
    <location>
        <begin position="1585"/>
        <end position="1605"/>
    </location>
</feature>
<dbReference type="Proteomes" id="UP000240325">
    <property type="component" value="Segment"/>
</dbReference>
<protein>
    <submittedName>
        <fullName evidence="2">Uncharacterized protein</fullName>
    </submittedName>
</protein>
<name>A0A2H4UUB2_9VIRU</name>
<sequence>MHITKIDELIEKTIDNLYFLTIDNKEFYKIAKEVDYVKYQKEINNIMISISQSFNFAQIKEYVKNNDAVNQIIETLKKYIAYYIFLMIGFFYVEKEDKYINNLVEFGKNQPSYKYKIENFFNSESNALLLKYYKMIRNIVTLLNADQQQIEKVKTKPDFRETIIFLNTLGGTFIEKKFKLKNLNNNINMQAHNIIKTIIVMSLYGTNDKKDFFRILESTEIVNGEFMFIDIVVPTKKTIDFSLIESILIDAKNKKMLAFYLWQYFTNIEEKISAPIMTHDEKLLEMFNSKIVIPITDDFLLYNKESEKYDRTTDASKIKKKEDTKIKYIINKLDKIKELYSDTTKNDIKVYNEIKKFFYAPMLNRKAVLVNIKEDINIINKFINMGKQNTENIDFFKDLENYRLYPYVNFNDYDTYGFPLVLNKTLNIARKVSFDKTGDFKQIPPYNIIQTRVGSKDMTVNIVGIMIPSTNSSIQCIKTKNTIDIRSIDKKNTNGLDLIAKYLEETNMNLREHSNSVYWLFDENLDKFKSKSYEQIAKFTAQDRMKYIVSDLYDEMHNSLYKIISNIFTKNNNLTLQDGYKTISNINDNFFTFKKNEKMYSDIENILFESIQIIEPTYDKISDSTYDIIDDIIDDVDDINIKGKKPVIFDKNKNLVKINLSTINEYGEIHDKEIVEGICQHNISKDKIDSIDKKDFTRYSNELYQFIQQYVTKNIYNEYICKSCGYSLDIREYIEDGEYDNETRSFVTFSTPFSINLEEVIGYEKYRVSIRQIDKLVERIAIAGNILHLSKGSFDVKSKRKLIVKNTIDLVIANNKKLKQSYKDRENKIAQLYGINSGYSNFFIFDLDNNIFVFSSRDIDKFKATKINNIIAYSLFFIILEITYTHIFFIGDDKKKLCNFANFEKFMEPLFSGLKIIVNNRGDIEPILNYKILCYIIYVLSCSIVTQTRMWHYNYKSESERKKNIPFVQKTIIHTLIDIINTILENGKDDRNNQLYGLNTLKFFKKLQEIFSDSELYTRLKKESQSISNFAENNKTDNINFIELSGKYSPVILDLPKRRTCFCPTVKIPKLVLEHSTFDDTSNLTNCSDGKYHIWVTDKKDLVCKLCKLSANGLKLNDAESKSIREKFHIILKKEIVETVCDVDGKKHIFIISNTGEEICNKCKRKRTHEFSNKEINDAILAITNNNTNENNKIMNDINTINVQSLDKKKTASTTIDSLIKEYEKKENYNMIFISLLTDEIQKVIGNELSDINLTENLYLIDHDHLGNSMNTVIKITESQNKIIEKANHPYFKTDVLYYTNFKYGKIDVFYDAHTKILLGYKEENKNYTLNKKHDKKIHLIYSFTNKIKLLGYKSKFIDISDIYNEIVDGRPKNKINMNAVTKQIIEYAINERIIQIKKVIYYFNMVLSKILNNVINDYTSDDYYRIKLGSLIDKYRKKITNLNLSKKGDNDIVFKEWNVIYNSLLINNIDDIKLNFDFEINKSINYADINKIDNIGNTLTFYFVRELLKIFEFNKDKIITTSISNFIVDFINVIFEIIYDEKFEEHIETKRFKYILNSTTYIAEVEEKSDIRILEGINSEYVDSDDRTKDQLEEQENENEDMREEIEALDIDVDMEDIDESGEEAEASYDLARYLDD</sequence>
<evidence type="ECO:0000313" key="2">
    <source>
        <dbReference type="EMBL" id="ATZ80456.1"/>
    </source>
</evidence>
<feature type="compositionally biased region" description="Acidic residues" evidence="1">
    <location>
        <begin position="1594"/>
        <end position="1605"/>
    </location>
</feature>
<accession>A0A2H4UUB2</accession>
<organism evidence="2">
    <name type="scientific">Bodo saltans virus</name>
    <dbReference type="NCBI Taxonomy" id="2024608"/>
    <lineage>
        <taxon>Viruses</taxon>
        <taxon>Varidnaviria</taxon>
        <taxon>Bamfordvirae</taxon>
        <taxon>Nucleocytoviricota</taxon>
        <taxon>Megaviricetes</taxon>
        <taxon>Imitervirales</taxon>
        <taxon>Mimiviridae</taxon>
        <taxon>Klosneuvirinae</taxon>
        <taxon>Theiavirus</taxon>
        <taxon>Theiavirus salishense</taxon>
    </lineage>
</organism>
<reference evidence="2" key="1">
    <citation type="journal article" date="2017" name="Elife">
        <title>The kinetoplastid-infecting Bodo saltans virus (BsV), a window into the most abundant giant viruses in the sea.</title>
        <authorList>
            <person name="Deeg C.M."/>
            <person name="Chow C.-E.T."/>
            <person name="Suttle C.A."/>
        </authorList>
    </citation>
    <scope>NUCLEOTIDE SEQUENCE</scope>
    <source>
        <strain evidence="2">NG1</strain>
    </source>
</reference>
<proteinExistence type="predicted"/>
<dbReference type="EMBL" id="MF782455">
    <property type="protein sequence ID" value="ATZ80456.1"/>
    <property type="molecule type" value="Genomic_DNA"/>
</dbReference>